<dbReference type="Gene3D" id="3.40.630.30">
    <property type="match status" value="1"/>
</dbReference>
<dbReference type="EMBL" id="LN831302">
    <property type="protein sequence ID" value="CQH57582.1"/>
    <property type="molecule type" value="Genomic_DNA"/>
</dbReference>
<evidence type="ECO:0000313" key="4">
    <source>
        <dbReference type="EMBL" id="CQH57582.1"/>
    </source>
</evidence>
<dbReference type="SUPFAM" id="SSF55729">
    <property type="entry name" value="Acyl-CoA N-acyltransferases (Nat)"/>
    <property type="match status" value="1"/>
</dbReference>
<dbReference type="InterPro" id="IPR000182">
    <property type="entry name" value="GNAT_dom"/>
</dbReference>
<feature type="domain" description="N-acetyltransferase" evidence="3">
    <location>
        <begin position="27"/>
        <end position="176"/>
    </location>
</feature>
<evidence type="ECO:0000313" key="5">
    <source>
        <dbReference type="Proteomes" id="UP000066737"/>
    </source>
</evidence>
<dbReference type="InterPro" id="IPR050832">
    <property type="entry name" value="Bact_Acetyltransf"/>
</dbReference>
<dbReference type="PANTHER" id="PTHR43877">
    <property type="entry name" value="AMINOALKYLPHOSPHONATE N-ACETYLTRANSFERASE-RELATED-RELATED"/>
    <property type="match status" value="1"/>
</dbReference>
<dbReference type="STRING" id="1407499.HHUB_2564"/>
<dbReference type="RefSeq" id="WP_059056999.1">
    <property type="nucleotide sequence ID" value="NZ_CEML01000001.1"/>
</dbReference>
<dbReference type="EC" id="2.3.1.-" evidence="4"/>
<dbReference type="PROSITE" id="PS51186">
    <property type="entry name" value="GNAT"/>
    <property type="match status" value="1"/>
</dbReference>
<evidence type="ECO:0000256" key="1">
    <source>
        <dbReference type="ARBA" id="ARBA00022679"/>
    </source>
</evidence>
<dbReference type="InterPro" id="IPR016181">
    <property type="entry name" value="Acyl_CoA_acyltransferase"/>
</dbReference>
<keyword evidence="2 4" id="KW-0012">Acyltransferase</keyword>
<gene>
    <name evidence="4" type="ORF">HHUB_2564</name>
</gene>
<evidence type="ECO:0000256" key="2">
    <source>
        <dbReference type="ARBA" id="ARBA00023315"/>
    </source>
</evidence>
<dbReference type="Proteomes" id="UP000066737">
    <property type="component" value="Chromosome I"/>
</dbReference>
<dbReference type="GO" id="GO:0016747">
    <property type="term" value="F:acyltransferase activity, transferring groups other than amino-acyl groups"/>
    <property type="evidence" value="ECO:0007669"/>
    <property type="project" value="InterPro"/>
</dbReference>
<dbReference type="AlphaFoldDB" id="A0A0U5H210"/>
<keyword evidence="5" id="KW-1185">Reference proteome</keyword>
<reference evidence="5" key="1">
    <citation type="journal article" date="2016" name="Environ. Microbiol.">
        <title>The complete genome of a viable archaeum isolated from 123-million-year-old rock salt.</title>
        <authorList>
            <person name="Jaakkola S.T."/>
            <person name="Pfeiffer F."/>
            <person name="Ravantti J.J."/>
            <person name="Guo Q."/>
            <person name="Liu Y."/>
            <person name="Chen X."/>
            <person name="Ma H."/>
            <person name="Yang C."/>
            <person name="Oksanen H.M."/>
            <person name="Bamford D.H."/>
        </authorList>
    </citation>
    <scope>NUCLEOTIDE SEQUENCE</scope>
    <source>
        <strain evidence="5">JI20-1</strain>
    </source>
</reference>
<dbReference type="Pfam" id="PF00583">
    <property type="entry name" value="Acetyltransf_1"/>
    <property type="match status" value="1"/>
</dbReference>
<dbReference type="PANTHER" id="PTHR43877:SF2">
    <property type="entry name" value="AMINOALKYLPHOSPHONATE N-ACETYLTRANSFERASE-RELATED"/>
    <property type="match status" value="1"/>
</dbReference>
<dbReference type="OrthoDB" id="252276at2157"/>
<sequence>MGEDTRYLLWPDGLRPPDVDVPEGYALRTSSLTGRDREAVEGLLETGGWEDGVAPLRDRALPNGAFVAVERATNAVVGTCSAIHEPDSGDHYFPFGGALSSLVVDSAHRREGLGRALAAAATRRLLDAGYDSVRVGVRTDRYPALALFLNAGYAPCILDENDVGRWRDVFDHLGLPFDPERCIRP</sequence>
<accession>A0A0U5H210</accession>
<evidence type="ECO:0000259" key="3">
    <source>
        <dbReference type="PROSITE" id="PS51186"/>
    </source>
</evidence>
<keyword evidence="1 4" id="KW-0808">Transferase</keyword>
<dbReference type="GeneID" id="26659200"/>
<name>A0A0U5H210_9EURY</name>
<proteinExistence type="predicted"/>
<dbReference type="KEGG" id="hhb:Hhub_2564"/>
<protein>
    <submittedName>
        <fullName evidence="4">GNAT family acetyltransferase</fullName>
        <ecNumber evidence="4">2.3.1.-</ecNumber>
    </submittedName>
</protein>
<organism evidence="4 5">
    <name type="scientific">Halobacterium hubeiense</name>
    <dbReference type="NCBI Taxonomy" id="1407499"/>
    <lineage>
        <taxon>Archaea</taxon>
        <taxon>Methanobacteriati</taxon>
        <taxon>Methanobacteriota</taxon>
        <taxon>Stenosarchaea group</taxon>
        <taxon>Halobacteria</taxon>
        <taxon>Halobacteriales</taxon>
        <taxon>Halobacteriaceae</taxon>
        <taxon>Halobacterium</taxon>
    </lineage>
</organism>